<accession>A0A917DLU2</accession>
<keyword evidence="2" id="KW-1185">Reference proteome</keyword>
<dbReference type="Proteomes" id="UP000612456">
    <property type="component" value="Unassembled WGS sequence"/>
</dbReference>
<comment type="caution">
    <text evidence="1">The sequence shown here is derived from an EMBL/GenBank/DDBJ whole genome shotgun (WGS) entry which is preliminary data.</text>
</comment>
<reference evidence="1" key="1">
    <citation type="journal article" date="2014" name="Int. J. Syst. Evol. Microbiol.">
        <title>Complete genome sequence of Corynebacterium casei LMG S-19264T (=DSM 44701T), isolated from a smear-ripened cheese.</title>
        <authorList>
            <consortium name="US DOE Joint Genome Institute (JGI-PGF)"/>
            <person name="Walter F."/>
            <person name="Albersmeier A."/>
            <person name="Kalinowski J."/>
            <person name="Ruckert C."/>
        </authorList>
    </citation>
    <scope>NUCLEOTIDE SEQUENCE</scope>
    <source>
        <strain evidence="1">CGMCC 1.15178</strain>
    </source>
</reference>
<name>A0A917DLU2_9BACL</name>
<reference evidence="1" key="2">
    <citation type="submission" date="2020-09" db="EMBL/GenBank/DDBJ databases">
        <authorList>
            <person name="Sun Q."/>
            <person name="Zhou Y."/>
        </authorList>
    </citation>
    <scope>NUCLEOTIDE SEQUENCE</scope>
    <source>
        <strain evidence="1">CGMCC 1.15178</strain>
    </source>
</reference>
<evidence type="ECO:0000313" key="2">
    <source>
        <dbReference type="Proteomes" id="UP000612456"/>
    </source>
</evidence>
<dbReference type="Pfam" id="PF18951">
    <property type="entry name" value="DUF5695"/>
    <property type="match status" value="2"/>
</dbReference>
<evidence type="ECO:0000313" key="1">
    <source>
        <dbReference type="EMBL" id="GGD46919.1"/>
    </source>
</evidence>
<dbReference type="RefSeq" id="WP_229749963.1">
    <property type="nucleotide sequence ID" value="NZ_BMHP01000001.1"/>
</dbReference>
<dbReference type="EMBL" id="BMHP01000001">
    <property type="protein sequence ID" value="GGD46919.1"/>
    <property type="molecule type" value="Genomic_DNA"/>
</dbReference>
<gene>
    <name evidence="1" type="ORF">GCM10010911_00520</name>
</gene>
<protein>
    <submittedName>
        <fullName evidence="1">Uncharacterized protein</fullName>
    </submittedName>
</protein>
<dbReference type="InterPro" id="IPR043750">
    <property type="entry name" value="DUF5695"/>
</dbReference>
<sequence>MIANTTGIGMELRLNSESGEIVYIGYEGDVFRENYIAGPVELPLIGTGAANKVEGYGAILLGYRLVGDETYRRQWLACSRKPGNEHAFVFDNEHVQVVKTYIKEAQTLTVNIAITAKGDAIELAELALSAPVNNYYCPWRYDQRYLYNHKVYEHIHPGGEHGYQLVERLNGTEPLLYCIPLANTRFEHTAHYPGTIDVQRPSIANHSWPGSSLLFLHAQGYLENSGYEPLIADSLVSSTALEAGETASYGLELGFIDKRQRLEEVLVSRDKISVMAVPAMTGPIDETFEIIAKGRGPLSLLDDGNIELISGREWAGGHTWKLKFRGTGKQLVRVAGEGAEPAVLLFRITDPLRDLLERRTDFILDKQVYREAGSVLDGAIVPYTIGDFDEFKGEGLCAKAESLWGNGSYEGGITDAMFAAEKNAILPDSRQIAELERYIVTYVRTFLQSPENNEVIWWFGDYSASRSYEYMHVANLYYSMYRIARLYGLTTRFTAEQYLTFAFHTLMKMYDVSRPMDLITGMMGGQRIFAILQGFQQEEMVEFYYTLLMKVRHHAGLLFQGDVPYGSECAYDNTGYECVAYYAQYFNETRCMEEITAVMLAVRGDQPVWWWQGSDIRWWDAGTDYAETCHHYTSPLNSSALLMFVRQGRLKPGPRVLALIYGGLLGSTAKIHEDGRASMSYCREQESPNYGDHVCTGDGGLSLYGTLLGLRSFAYASPVHGEIGYLGDFTTDGSDTQLSFVPLDVAGRQVSWYFAEEEGDADAGDADCSTGMIRQIDFDRQTGGLRLIVSHSAVTSPIGEIRLRLEGKLLAGRVNGSAARLQPAAEREYTLTYDVGSGQDEVVIEIERSR</sequence>
<proteinExistence type="predicted"/>
<organism evidence="1 2">
    <name type="scientific">Paenibacillus nasutitermitis</name>
    <dbReference type="NCBI Taxonomy" id="1652958"/>
    <lineage>
        <taxon>Bacteria</taxon>
        <taxon>Bacillati</taxon>
        <taxon>Bacillota</taxon>
        <taxon>Bacilli</taxon>
        <taxon>Bacillales</taxon>
        <taxon>Paenibacillaceae</taxon>
        <taxon>Paenibacillus</taxon>
    </lineage>
</organism>
<dbReference type="AlphaFoldDB" id="A0A917DLU2"/>